<dbReference type="PANTHER" id="PTHR10357:SF210">
    <property type="entry name" value="MALTODEXTRIN GLUCOSIDASE"/>
    <property type="match status" value="1"/>
</dbReference>
<protein>
    <submittedName>
        <fullName evidence="5">Neopullulanase</fullName>
        <ecNumber evidence="5">3.2.1.135</ecNumber>
    </submittedName>
</protein>
<organism evidence="5 6">
    <name type="scientific">Acetatifactor muris</name>
    <dbReference type="NCBI Taxonomy" id="879566"/>
    <lineage>
        <taxon>Bacteria</taxon>
        <taxon>Bacillati</taxon>
        <taxon>Bacillota</taxon>
        <taxon>Clostridia</taxon>
        <taxon>Lachnospirales</taxon>
        <taxon>Lachnospiraceae</taxon>
        <taxon>Acetatifactor</taxon>
    </lineage>
</organism>
<evidence type="ECO:0000256" key="2">
    <source>
        <dbReference type="ARBA" id="ARBA00022801"/>
    </source>
</evidence>
<dbReference type="Proteomes" id="UP000236311">
    <property type="component" value="Unassembled WGS sequence"/>
</dbReference>
<dbReference type="Pfam" id="PF02903">
    <property type="entry name" value="Alpha-amylase_N"/>
    <property type="match status" value="1"/>
</dbReference>
<dbReference type="InterPro" id="IPR045857">
    <property type="entry name" value="O16G_dom_2"/>
</dbReference>
<dbReference type="Gene3D" id="3.20.20.80">
    <property type="entry name" value="Glycosidases"/>
    <property type="match status" value="1"/>
</dbReference>
<evidence type="ECO:0000313" key="5">
    <source>
        <dbReference type="EMBL" id="SOY32414.1"/>
    </source>
</evidence>
<dbReference type="SUPFAM" id="SSF51445">
    <property type="entry name" value="(Trans)glycosidases"/>
    <property type="match status" value="1"/>
</dbReference>
<dbReference type="AlphaFoldDB" id="A0A2K4ZPJ1"/>
<dbReference type="EMBL" id="OFSM01000049">
    <property type="protein sequence ID" value="SOY32414.1"/>
    <property type="molecule type" value="Genomic_DNA"/>
</dbReference>
<proteinExistence type="inferred from homology"/>
<dbReference type="PANTHER" id="PTHR10357">
    <property type="entry name" value="ALPHA-AMYLASE FAMILY MEMBER"/>
    <property type="match status" value="1"/>
</dbReference>
<sequence length="614" mass="71687">MTAVLLHNALEMHGRRAAGNFPVKGQWKETAEQESRHMEYAAIRHYADKRYCYATEKGHFVIRLEVKKGDALKVILHTQNKYLPLAYMDTRQECVMEPAYSDDYIDYYETEVDLDVVCLRYFFEIEDWAGKVVYYGNHGFYDQCITSIDRMFDCPQTLREEERFELPSWAENKVIYQIFPSRFATDKEVSEEDWYQAPIGGKADLKGSLRGIIEHFDHIRNLGVDILYLTPIFRSDSVHKYNTADYYEIDASFGDKEDLKELVRLAHGAGMYVILDGVFNHTGIDFFAFRDIMEKQDKSAYVDWYYIESFPLVMEWGKRPGYKTFSYAGYMPKLNLQNPETADYVINVAAYWIRECDIDGWRLDVADEISHSFWKRFRREMKAVKKDILLVGEVWHYAGDFLEGDEWDSVMNYPFYDAVVDLIVREELTPSGFRGKLNFVKGNLNKALEGYLWNFIDTHDTARFLHSAGNDMRKQNLAAAMQLLLPGMPMIYYGDEVGMEGGPDPDCRRGMLWDKKRQKQDCLAYYRRLIRIRHQYPVLTKGIMAVQYGEDEKGLLYMERKLDEQRIILIFHVRKGIVRLPGLEGWRNLITEEDFSGSLGEYEAAVLVPGAATY</sequence>
<dbReference type="Gene3D" id="3.90.400.10">
    <property type="entry name" value="Oligo-1,6-glucosidase, Domain 2"/>
    <property type="match status" value="1"/>
</dbReference>
<feature type="domain" description="Glycosyl hydrolase family 13 catalytic" evidence="4">
    <location>
        <begin position="177"/>
        <end position="533"/>
    </location>
</feature>
<gene>
    <name evidence="5" type="primary">nplT</name>
    <name evidence="5" type="ORF">AMURIS_05173</name>
</gene>
<keyword evidence="2 5" id="KW-0378">Hydrolase</keyword>
<dbReference type="InterPro" id="IPR014756">
    <property type="entry name" value="Ig_E-set"/>
</dbReference>
<reference evidence="5 6" key="1">
    <citation type="submission" date="2018-01" db="EMBL/GenBank/DDBJ databases">
        <authorList>
            <person name="Gaut B.S."/>
            <person name="Morton B.R."/>
            <person name="Clegg M.T."/>
            <person name="Duvall M.R."/>
        </authorList>
    </citation>
    <scope>NUCLEOTIDE SEQUENCE [LARGE SCALE GENOMIC DNA]</scope>
    <source>
        <strain evidence="5">GP69</strain>
    </source>
</reference>
<evidence type="ECO:0000256" key="1">
    <source>
        <dbReference type="ARBA" id="ARBA00008061"/>
    </source>
</evidence>
<dbReference type="InterPro" id="IPR013783">
    <property type="entry name" value="Ig-like_fold"/>
</dbReference>
<dbReference type="InterPro" id="IPR004185">
    <property type="entry name" value="Glyco_hydro_13_lg-like_dom"/>
</dbReference>
<dbReference type="GO" id="GO:0031216">
    <property type="term" value="F:neopullulanase activity"/>
    <property type="evidence" value="ECO:0007669"/>
    <property type="project" value="UniProtKB-EC"/>
</dbReference>
<dbReference type="Pfam" id="PF00128">
    <property type="entry name" value="Alpha-amylase"/>
    <property type="match status" value="1"/>
</dbReference>
<comment type="similarity">
    <text evidence="1">Belongs to the glycosyl hydrolase 13 family.</text>
</comment>
<keyword evidence="6" id="KW-1185">Reference proteome</keyword>
<keyword evidence="3 5" id="KW-0326">Glycosidase</keyword>
<name>A0A2K4ZPJ1_9FIRM</name>
<dbReference type="SUPFAM" id="SSF81296">
    <property type="entry name" value="E set domains"/>
    <property type="match status" value="1"/>
</dbReference>
<evidence type="ECO:0000313" key="6">
    <source>
        <dbReference type="Proteomes" id="UP000236311"/>
    </source>
</evidence>
<dbReference type="EC" id="3.2.1.135" evidence="5"/>
<dbReference type="GO" id="GO:0005975">
    <property type="term" value="P:carbohydrate metabolic process"/>
    <property type="evidence" value="ECO:0007669"/>
    <property type="project" value="InterPro"/>
</dbReference>
<evidence type="ECO:0000259" key="4">
    <source>
        <dbReference type="SMART" id="SM00642"/>
    </source>
</evidence>
<dbReference type="InterPro" id="IPR006047">
    <property type="entry name" value="GH13_cat_dom"/>
</dbReference>
<dbReference type="Gene3D" id="2.60.40.10">
    <property type="entry name" value="Immunoglobulins"/>
    <property type="match status" value="1"/>
</dbReference>
<accession>A0A2K4ZPJ1</accession>
<dbReference type="RefSeq" id="WP_306817716.1">
    <property type="nucleotide sequence ID" value="NZ_CANRXC010000019.1"/>
</dbReference>
<dbReference type="CDD" id="cd02857">
    <property type="entry name" value="E_set_CDase_PDE_N"/>
    <property type="match status" value="1"/>
</dbReference>
<dbReference type="SMART" id="SM00642">
    <property type="entry name" value="Aamy"/>
    <property type="match status" value="1"/>
</dbReference>
<evidence type="ECO:0000256" key="3">
    <source>
        <dbReference type="ARBA" id="ARBA00023295"/>
    </source>
</evidence>
<dbReference type="CDD" id="cd11338">
    <property type="entry name" value="AmyAc_CMD"/>
    <property type="match status" value="1"/>
</dbReference>
<dbReference type="InterPro" id="IPR017853">
    <property type="entry name" value="GH"/>
</dbReference>